<dbReference type="EMBL" id="JBHMEI010000001">
    <property type="protein sequence ID" value="MFB9200200.1"/>
    <property type="molecule type" value="Genomic_DNA"/>
</dbReference>
<gene>
    <name evidence="2" type="ORF">ACFFV7_03255</name>
</gene>
<comment type="caution">
    <text evidence="2">The sequence shown here is derived from an EMBL/GenBank/DDBJ whole genome shotgun (WGS) entry which is preliminary data.</text>
</comment>
<feature type="region of interest" description="Disordered" evidence="1">
    <location>
        <begin position="84"/>
        <end position="104"/>
    </location>
</feature>
<evidence type="ECO:0000256" key="1">
    <source>
        <dbReference type="SAM" id="MobiDB-lite"/>
    </source>
</evidence>
<organism evidence="2 3">
    <name type="scientific">Nonomuraea spiralis</name>
    <dbReference type="NCBI Taxonomy" id="46182"/>
    <lineage>
        <taxon>Bacteria</taxon>
        <taxon>Bacillati</taxon>
        <taxon>Actinomycetota</taxon>
        <taxon>Actinomycetes</taxon>
        <taxon>Streptosporangiales</taxon>
        <taxon>Streptosporangiaceae</taxon>
        <taxon>Nonomuraea</taxon>
    </lineage>
</organism>
<feature type="compositionally biased region" description="Low complexity" evidence="1">
    <location>
        <begin position="87"/>
        <end position="104"/>
    </location>
</feature>
<dbReference type="SUPFAM" id="SSF54593">
    <property type="entry name" value="Glyoxalase/Bleomycin resistance protein/Dihydroxybiphenyl dioxygenase"/>
    <property type="match status" value="1"/>
</dbReference>
<name>A0ABV5I815_9ACTN</name>
<evidence type="ECO:0008006" key="4">
    <source>
        <dbReference type="Google" id="ProtNLM"/>
    </source>
</evidence>
<proteinExistence type="predicted"/>
<dbReference type="RefSeq" id="WP_189645782.1">
    <property type="nucleotide sequence ID" value="NZ_BMRC01000001.1"/>
</dbReference>
<protein>
    <recommendedName>
        <fullName evidence="4">PhnB-like domain-containing protein</fullName>
    </recommendedName>
</protein>
<keyword evidence="3" id="KW-1185">Reference proteome</keyword>
<evidence type="ECO:0000313" key="3">
    <source>
        <dbReference type="Proteomes" id="UP001589647"/>
    </source>
</evidence>
<accession>A0ABV5I815</accession>
<dbReference type="InterPro" id="IPR029068">
    <property type="entry name" value="Glyas_Bleomycin-R_OHBP_Dase"/>
</dbReference>
<dbReference type="Proteomes" id="UP001589647">
    <property type="component" value="Unassembled WGS sequence"/>
</dbReference>
<evidence type="ECO:0000313" key="2">
    <source>
        <dbReference type="EMBL" id="MFB9200200.1"/>
    </source>
</evidence>
<reference evidence="2 3" key="1">
    <citation type="submission" date="2024-09" db="EMBL/GenBank/DDBJ databases">
        <authorList>
            <person name="Sun Q."/>
            <person name="Mori K."/>
        </authorList>
    </citation>
    <scope>NUCLEOTIDE SEQUENCE [LARGE SCALE GENOMIC DNA]</scope>
    <source>
        <strain evidence="2 3">CCM 3426</strain>
    </source>
</reference>
<dbReference type="Gene3D" id="3.10.180.10">
    <property type="entry name" value="2,3-Dihydroxybiphenyl 1,2-Dioxygenase, domain 1"/>
    <property type="match status" value="1"/>
</dbReference>
<sequence length="104" mass="11040">MSVDVVMAYDVSARLPWDRGENAFFVSLTAGTAEEVTTYWNNLCEGASVVRALGPAQWAPLHGTVTDRFGVTWIVELAATTADDDAANANDDNANDADTTTDAA</sequence>